<dbReference type="SUPFAM" id="SSF48452">
    <property type="entry name" value="TPR-like"/>
    <property type="match status" value="1"/>
</dbReference>
<evidence type="ECO:0000313" key="8">
    <source>
        <dbReference type="EMBL" id="MFD2920780.1"/>
    </source>
</evidence>
<comment type="caution">
    <text evidence="8">The sequence shown here is derived from an EMBL/GenBank/DDBJ whole genome shotgun (WGS) entry which is preliminary data.</text>
</comment>
<name>A0ABW6A8M7_9BACT</name>
<evidence type="ECO:0000259" key="6">
    <source>
        <dbReference type="Pfam" id="PF07980"/>
    </source>
</evidence>
<evidence type="ECO:0000256" key="2">
    <source>
        <dbReference type="ARBA" id="ARBA00006275"/>
    </source>
</evidence>
<dbReference type="InterPro" id="IPR012944">
    <property type="entry name" value="SusD_RagB_dom"/>
</dbReference>
<keyword evidence="9" id="KW-1185">Reference proteome</keyword>
<dbReference type="CDD" id="cd08977">
    <property type="entry name" value="SusD"/>
    <property type="match status" value="1"/>
</dbReference>
<dbReference type="Pfam" id="PF14322">
    <property type="entry name" value="SusD-like_3"/>
    <property type="match status" value="1"/>
</dbReference>
<comment type="subcellular location">
    <subcellularLocation>
        <location evidence="1">Cell outer membrane</location>
    </subcellularLocation>
</comment>
<reference evidence="9" key="1">
    <citation type="journal article" date="2019" name="Int. J. Syst. Evol. Microbiol.">
        <title>The Global Catalogue of Microorganisms (GCM) 10K type strain sequencing project: providing services to taxonomists for standard genome sequencing and annotation.</title>
        <authorList>
            <consortium name="The Broad Institute Genomics Platform"/>
            <consortium name="The Broad Institute Genome Sequencing Center for Infectious Disease"/>
            <person name="Wu L."/>
            <person name="Ma J."/>
        </authorList>
    </citation>
    <scope>NUCLEOTIDE SEQUENCE [LARGE SCALE GENOMIC DNA]</scope>
    <source>
        <strain evidence="9">KCTC 23299</strain>
    </source>
</reference>
<dbReference type="RefSeq" id="WP_386099795.1">
    <property type="nucleotide sequence ID" value="NZ_JBHUOZ010000003.1"/>
</dbReference>
<gene>
    <name evidence="8" type="ORF">ACFS6H_13730</name>
</gene>
<protein>
    <submittedName>
        <fullName evidence="8">RagB/SusD family nutrient uptake outer membrane protein</fullName>
    </submittedName>
</protein>
<evidence type="ECO:0000256" key="1">
    <source>
        <dbReference type="ARBA" id="ARBA00004442"/>
    </source>
</evidence>
<proteinExistence type="inferred from homology"/>
<feature type="domain" description="SusD-like N-terminal" evidence="7">
    <location>
        <begin position="99"/>
        <end position="231"/>
    </location>
</feature>
<dbReference type="PROSITE" id="PS51257">
    <property type="entry name" value="PROKAR_LIPOPROTEIN"/>
    <property type="match status" value="1"/>
</dbReference>
<dbReference type="Pfam" id="PF07980">
    <property type="entry name" value="SusD_RagB"/>
    <property type="match status" value="1"/>
</dbReference>
<keyword evidence="4" id="KW-0472">Membrane</keyword>
<keyword evidence="5" id="KW-0998">Cell outer membrane</keyword>
<evidence type="ECO:0000259" key="7">
    <source>
        <dbReference type="Pfam" id="PF14322"/>
    </source>
</evidence>
<organism evidence="8 9">
    <name type="scientific">Terrimonas rubra</name>
    <dbReference type="NCBI Taxonomy" id="1035890"/>
    <lineage>
        <taxon>Bacteria</taxon>
        <taxon>Pseudomonadati</taxon>
        <taxon>Bacteroidota</taxon>
        <taxon>Chitinophagia</taxon>
        <taxon>Chitinophagales</taxon>
        <taxon>Chitinophagaceae</taxon>
        <taxon>Terrimonas</taxon>
    </lineage>
</organism>
<accession>A0ABW6A8M7</accession>
<dbReference type="EMBL" id="JBHUOZ010000003">
    <property type="protein sequence ID" value="MFD2920780.1"/>
    <property type="molecule type" value="Genomic_DNA"/>
</dbReference>
<comment type="similarity">
    <text evidence="2">Belongs to the SusD family.</text>
</comment>
<evidence type="ECO:0000256" key="4">
    <source>
        <dbReference type="ARBA" id="ARBA00023136"/>
    </source>
</evidence>
<evidence type="ECO:0000256" key="3">
    <source>
        <dbReference type="ARBA" id="ARBA00022729"/>
    </source>
</evidence>
<keyword evidence="3" id="KW-0732">Signal</keyword>
<dbReference type="Gene3D" id="1.25.40.390">
    <property type="match status" value="1"/>
</dbReference>
<feature type="domain" description="RagB/SusD" evidence="6">
    <location>
        <begin position="341"/>
        <end position="501"/>
    </location>
</feature>
<dbReference type="InterPro" id="IPR033985">
    <property type="entry name" value="SusD-like_N"/>
</dbReference>
<sequence length="502" mass="56863">MLLNRLKYIIVLFALTAFLGSCKKWMDLKPNDGIIREDFWKTKEDVEASVVGCYASLLGSPSGGDTHAPAELFFLWGELRADMLASFLGTRDNEFEIMNVNTTAANTITNWRPIYRTINYCNTVLRFAPAVRGLDNTFTQEQLDAWMAEVKTLRALMYFYLVRSFKEVPLKLDPTTSDDEIVMLPKSTEEVVIAQILKDLSEAESKAVLTYGNNITDKGRITRYAVNAIQADVLLWSSNYPAAIEAANKVIDSRRFGLVQGSLGGWFNSLYVVGNSVESIFELQFNVQKLNPFYSMFAVGNKRFIAAQKVMDAVYTTDASSDTTRDIRGDGASVQASTSTIWKYVGRNYDDLRALDESYANWIFYRYADVLLIKAEALAQRANGNDLQQALDIVYNVRTRARALPATDEAPPVNDAHGVSMFILNERSREFMYEGKRWYDLLRNARRSGNLSILKDLVASTVPANMVVSAQAKMDDPYSHFFPIYEYEIQTNKQLIQNPFYR</sequence>
<dbReference type="InterPro" id="IPR011990">
    <property type="entry name" value="TPR-like_helical_dom_sf"/>
</dbReference>
<dbReference type="Proteomes" id="UP001597511">
    <property type="component" value="Unassembled WGS sequence"/>
</dbReference>
<evidence type="ECO:0000313" key="9">
    <source>
        <dbReference type="Proteomes" id="UP001597511"/>
    </source>
</evidence>
<evidence type="ECO:0000256" key="5">
    <source>
        <dbReference type="ARBA" id="ARBA00023237"/>
    </source>
</evidence>